<dbReference type="EMBL" id="CAQJ01000040">
    <property type="protein sequence ID" value="CCQ90673.1"/>
    <property type="molecule type" value="Genomic_DNA"/>
</dbReference>
<accession>M1YYC6</accession>
<dbReference type="HOGENOM" id="CLU_3404543_0_0_0"/>
<name>M1YYC6_NITG3</name>
<keyword evidence="2" id="KW-1185">Reference proteome</keyword>
<protein>
    <submittedName>
        <fullName evidence="1">Uncharacterized protein</fullName>
    </submittedName>
</protein>
<reference evidence="1 2" key="1">
    <citation type="journal article" date="2013" name="Front. Microbiol.">
        <title>The genome of Nitrospina gracilis illuminates the metabolism and evolution of the major marine nitrite oxidizer.</title>
        <authorList>
            <person name="Luecker S."/>
            <person name="Nowka B."/>
            <person name="Rattei T."/>
            <person name="Spieck E."/>
            <person name="and Daims H."/>
        </authorList>
    </citation>
    <scope>NUCLEOTIDE SEQUENCE [LARGE SCALE GENOMIC DNA]</scope>
    <source>
        <strain evidence="1 2">3/211</strain>
    </source>
</reference>
<sequence length="30" mass="3547">MIYYSQRTHISLIVIWRKVIKGSLCIRIGV</sequence>
<dbReference type="AlphaFoldDB" id="M1YYC6"/>
<organism evidence="1 2">
    <name type="scientific">Nitrospina gracilis (strain 3/211)</name>
    <dbReference type="NCBI Taxonomy" id="1266370"/>
    <lineage>
        <taxon>Bacteria</taxon>
        <taxon>Pseudomonadati</taxon>
        <taxon>Nitrospinota/Tectimicrobiota group</taxon>
        <taxon>Nitrospinota</taxon>
        <taxon>Nitrospinia</taxon>
        <taxon>Nitrospinales</taxon>
        <taxon>Nitrospinaceae</taxon>
        <taxon>Nitrospina</taxon>
    </lineage>
</organism>
<dbReference type="Proteomes" id="UP000011704">
    <property type="component" value="Unassembled WGS sequence"/>
</dbReference>
<comment type="caution">
    <text evidence="1">The sequence shown here is derived from an EMBL/GenBank/DDBJ whole genome shotgun (WGS) entry which is preliminary data.</text>
</comment>
<evidence type="ECO:0000313" key="1">
    <source>
        <dbReference type="EMBL" id="CCQ90673.1"/>
    </source>
</evidence>
<evidence type="ECO:0000313" key="2">
    <source>
        <dbReference type="Proteomes" id="UP000011704"/>
    </source>
</evidence>
<gene>
    <name evidence="1" type="ORF">NITGR_360011</name>
</gene>
<dbReference type="InParanoid" id="M1YYC6"/>
<proteinExistence type="predicted"/>